<evidence type="ECO:0000313" key="2">
    <source>
        <dbReference type="EMBL" id="MCC4307837.1"/>
    </source>
</evidence>
<evidence type="ECO:0000256" key="1">
    <source>
        <dbReference type="SAM" id="SignalP"/>
    </source>
</evidence>
<dbReference type="Proteomes" id="UP001108027">
    <property type="component" value="Unassembled WGS sequence"/>
</dbReference>
<accession>A0A9Q3ULX7</accession>
<dbReference type="RefSeq" id="WP_204427420.1">
    <property type="nucleotide sequence ID" value="NZ_ARXL01000171.1"/>
</dbReference>
<sequence length="116" mass="12936">MKNVLIFLIAIASTHAIAAGDDYITGHIQQIEYVSDSTFRVKLDPGHWCNQGYLDFKRSLLGNTAYDNAFAAMIAARTHNIEVSIKVLALPADEWYDWNSSGTTYPCFSYGYIYGG</sequence>
<evidence type="ECO:0000313" key="3">
    <source>
        <dbReference type="Proteomes" id="UP001108027"/>
    </source>
</evidence>
<comment type="caution">
    <text evidence="2">The sequence shown here is derived from an EMBL/GenBank/DDBJ whole genome shotgun (WGS) entry which is preliminary data.</text>
</comment>
<protein>
    <submittedName>
        <fullName evidence="2">Uncharacterized protein</fullName>
    </submittedName>
</protein>
<gene>
    <name evidence="2" type="ORF">LL252_04555</name>
</gene>
<name>A0A9Q3ULX7_9GAMM</name>
<feature type="signal peptide" evidence="1">
    <location>
        <begin position="1"/>
        <end position="18"/>
    </location>
</feature>
<dbReference type="AlphaFoldDB" id="A0A9Q3ULX7"/>
<dbReference type="EMBL" id="JAJGNA010000003">
    <property type="protein sequence ID" value="MCC4307837.1"/>
    <property type="molecule type" value="Genomic_DNA"/>
</dbReference>
<reference evidence="2" key="1">
    <citation type="submission" date="2021-10" db="EMBL/GenBank/DDBJ databases">
        <title>The diversity and Nitrogen Metabolism of Culturable Nitrate-Utilizing Bacteria Within the Oxygen Minimum Zone of the Changjiang (Yangtze River)Estuary.</title>
        <authorList>
            <person name="Zhang D."/>
            <person name="Zheng J."/>
            <person name="Liu S."/>
            <person name="He W."/>
        </authorList>
    </citation>
    <scope>NUCLEOTIDE SEQUENCE</scope>
    <source>
        <strain evidence="2">FXH-223</strain>
    </source>
</reference>
<proteinExistence type="predicted"/>
<keyword evidence="1" id="KW-0732">Signal</keyword>
<organism evidence="2 3">
    <name type="scientific">Alloalcanivorax marinus</name>
    <dbReference type="NCBI Taxonomy" id="1177169"/>
    <lineage>
        <taxon>Bacteria</taxon>
        <taxon>Pseudomonadati</taxon>
        <taxon>Pseudomonadota</taxon>
        <taxon>Gammaproteobacteria</taxon>
        <taxon>Oceanospirillales</taxon>
        <taxon>Alcanivoracaceae</taxon>
        <taxon>Alloalcanivorax</taxon>
    </lineage>
</organism>
<feature type="chain" id="PRO_5040232435" evidence="1">
    <location>
        <begin position="19"/>
        <end position="116"/>
    </location>
</feature>
<keyword evidence="3" id="KW-1185">Reference proteome</keyword>